<proteinExistence type="predicted"/>
<dbReference type="Pfam" id="PF04014">
    <property type="entry name" value="MazE_antitoxin"/>
    <property type="match status" value="1"/>
</dbReference>
<name>A0A3G2R7G9_9FIRM</name>
<dbReference type="SMART" id="SM00966">
    <property type="entry name" value="SpoVT_AbrB"/>
    <property type="match status" value="1"/>
</dbReference>
<dbReference type="InterPro" id="IPR007159">
    <property type="entry name" value="SpoVT-AbrB_dom"/>
</dbReference>
<dbReference type="AlphaFoldDB" id="A0A3G2R7G9"/>
<evidence type="ECO:0000256" key="1">
    <source>
        <dbReference type="PROSITE-ProRule" id="PRU01076"/>
    </source>
</evidence>
<dbReference type="SUPFAM" id="SSF89447">
    <property type="entry name" value="AbrB/MazE/MraZ-like"/>
    <property type="match status" value="1"/>
</dbReference>
<organism evidence="3 4">
    <name type="scientific">Biomaibacter acetigenes</name>
    <dbReference type="NCBI Taxonomy" id="2316383"/>
    <lineage>
        <taxon>Bacteria</taxon>
        <taxon>Bacillati</taxon>
        <taxon>Bacillota</taxon>
        <taxon>Clostridia</taxon>
        <taxon>Thermosediminibacterales</taxon>
        <taxon>Tepidanaerobacteraceae</taxon>
        <taxon>Biomaibacter</taxon>
    </lineage>
</organism>
<evidence type="ECO:0000259" key="2">
    <source>
        <dbReference type="PROSITE" id="PS51740"/>
    </source>
</evidence>
<dbReference type="GO" id="GO:0003677">
    <property type="term" value="F:DNA binding"/>
    <property type="evidence" value="ECO:0007669"/>
    <property type="project" value="UniProtKB-UniRule"/>
</dbReference>
<gene>
    <name evidence="3" type="ORF">D2962_13170</name>
</gene>
<dbReference type="PROSITE" id="PS51740">
    <property type="entry name" value="SPOVT_ABRB"/>
    <property type="match status" value="1"/>
</dbReference>
<sequence>MHSVKLSSKNQITIPAQICRALKIKKGNKLLIEQKDNRIILTPEPQDYVEYYYGIAKGTYGKCAEEMDEYVKKEREDWE</sequence>
<evidence type="ECO:0000313" key="3">
    <source>
        <dbReference type="EMBL" id="AYO31422.1"/>
    </source>
</evidence>
<dbReference type="KEGG" id="bacg:D2962_13170"/>
<reference evidence="3 4" key="1">
    <citation type="submission" date="2018-10" db="EMBL/GenBank/DDBJ databases">
        <authorList>
            <person name="Zhang X."/>
        </authorList>
    </citation>
    <scope>NUCLEOTIDE SEQUENCE [LARGE SCALE GENOMIC DNA]</scope>
    <source>
        <strain evidence="3 4">SK-G1</strain>
    </source>
</reference>
<feature type="domain" description="SpoVT-AbrB" evidence="2">
    <location>
        <begin position="1"/>
        <end position="46"/>
    </location>
</feature>
<dbReference type="RefSeq" id="WP_122015242.1">
    <property type="nucleotide sequence ID" value="NZ_CP033169.1"/>
</dbReference>
<evidence type="ECO:0000313" key="4">
    <source>
        <dbReference type="Proteomes" id="UP000280960"/>
    </source>
</evidence>
<dbReference type="Gene3D" id="2.10.260.10">
    <property type="match status" value="1"/>
</dbReference>
<keyword evidence="1 3" id="KW-0238">DNA-binding</keyword>
<keyword evidence="4" id="KW-1185">Reference proteome</keyword>
<dbReference type="Proteomes" id="UP000280960">
    <property type="component" value="Chromosome"/>
</dbReference>
<accession>A0A3G2R7G9</accession>
<protein>
    <submittedName>
        <fullName evidence="3">AbrB/MazE/SpoVT family DNA-binding domain-containing protein</fullName>
    </submittedName>
</protein>
<dbReference type="NCBIfam" id="TIGR01439">
    <property type="entry name" value="lp_hng_hel_AbrB"/>
    <property type="match status" value="1"/>
</dbReference>
<dbReference type="InterPro" id="IPR037914">
    <property type="entry name" value="SpoVT-AbrB_sf"/>
</dbReference>
<dbReference type="EMBL" id="CP033169">
    <property type="protein sequence ID" value="AYO31422.1"/>
    <property type="molecule type" value="Genomic_DNA"/>
</dbReference>